<organism evidence="5 6">
    <name type="scientific">Amorphotheca resinae ATCC 22711</name>
    <dbReference type="NCBI Taxonomy" id="857342"/>
    <lineage>
        <taxon>Eukaryota</taxon>
        <taxon>Fungi</taxon>
        <taxon>Dikarya</taxon>
        <taxon>Ascomycota</taxon>
        <taxon>Pezizomycotina</taxon>
        <taxon>Leotiomycetes</taxon>
        <taxon>Helotiales</taxon>
        <taxon>Amorphothecaceae</taxon>
        <taxon>Amorphotheca</taxon>
    </lineage>
</organism>
<dbReference type="InterPro" id="IPR029058">
    <property type="entry name" value="AB_hydrolase_fold"/>
</dbReference>
<evidence type="ECO:0000313" key="6">
    <source>
        <dbReference type="Proteomes" id="UP000241818"/>
    </source>
</evidence>
<keyword evidence="2" id="KW-0378">Hydrolase</keyword>
<dbReference type="EMBL" id="KZ679017">
    <property type="protein sequence ID" value="PSS09184.1"/>
    <property type="molecule type" value="Genomic_DNA"/>
</dbReference>
<proteinExistence type="predicted"/>
<evidence type="ECO:0000256" key="1">
    <source>
        <dbReference type="ARBA" id="ARBA00022729"/>
    </source>
</evidence>
<name>A0A2T3AS56_AMORE</name>
<dbReference type="STRING" id="857342.A0A2T3AS56"/>
<sequence>MEPFIYILGFVLASTSSVLAVTQGISSTLLDRFEQMATICMSTYVEDVCVLPGGLSKVATITNSTTDIHGWILRDDTAGEIITVFRGTESIQNYETDTNYTLADFSTFPACQGCQVHGGYYLAWVSVVDQVQSLLQEEASRYPDYGIVITGHSLGGSLAALAAAQFSSLFENLTVYTMGEPRTGNPAFASFIDETFQTSSPDTTKFFRCTHENDCPTQGIPNAPPTSDGYVHHGLEYWNRDPTSTETSYVCGGETLDCCSGQNGSGINAAHLVYWGKILLHL</sequence>
<reference evidence="5 6" key="1">
    <citation type="journal article" date="2018" name="New Phytol.">
        <title>Comparative genomics and transcriptomics depict ericoid mycorrhizal fungi as versatile saprotrophs and plant mutualists.</title>
        <authorList>
            <person name="Martino E."/>
            <person name="Morin E."/>
            <person name="Grelet G.A."/>
            <person name="Kuo A."/>
            <person name="Kohler A."/>
            <person name="Daghino S."/>
            <person name="Barry K.W."/>
            <person name="Cichocki N."/>
            <person name="Clum A."/>
            <person name="Dockter R.B."/>
            <person name="Hainaut M."/>
            <person name="Kuo R.C."/>
            <person name="LaButti K."/>
            <person name="Lindahl B.D."/>
            <person name="Lindquist E.A."/>
            <person name="Lipzen A."/>
            <person name="Khouja H.R."/>
            <person name="Magnuson J."/>
            <person name="Murat C."/>
            <person name="Ohm R.A."/>
            <person name="Singer S.W."/>
            <person name="Spatafora J.W."/>
            <person name="Wang M."/>
            <person name="Veneault-Fourrey C."/>
            <person name="Henrissat B."/>
            <person name="Grigoriev I.V."/>
            <person name="Martin F.M."/>
            <person name="Perotto S."/>
        </authorList>
    </citation>
    <scope>NUCLEOTIDE SEQUENCE [LARGE SCALE GENOMIC DNA]</scope>
    <source>
        <strain evidence="5 6">ATCC 22711</strain>
    </source>
</reference>
<feature type="chain" id="PRO_5015734785" description="Fungal lipase-type domain-containing protein" evidence="3">
    <location>
        <begin position="21"/>
        <end position="282"/>
    </location>
</feature>
<dbReference type="PANTHER" id="PTHR46640">
    <property type="entry name" value="TRIACYLGLYCEROL LIPASE, PUTATIVE (AFU_ORTHOLOGUE AFUA_6G06510)-RELATED"/>
    <property type="match status" value="1"/>
</dbReference>
<dbReference type="Proteomes" id="UP000241818">
    <property type="component" value="Unassembled WGS sequence"/>
</dbReference>
<feature type="domain" description="Fungal lipase-type" evidence="4">
    <location>
        <begin position="84"/>
        <end position="215"/>
    </location>
</feature>
<dbReference type="GO" id="GO:0016787">
    <property type="term" value="F:hydrolase activity"/>
    <property type="evidence" value="ECO:0007669"/>
    <property type="project" value="UniProtKB-KW"/>
</dbReference>
<keyword evidence="1 3" id="KW-0732">Signal</keyword>
<gene>
    <name evidence="5" type="ORF">M430DRAFT_31060</name>
</gene>
<dbReference type="CDD" id="cd00519">
    <property type="entry name" value="Lipase_3"/>
    <property type="match status" value="1"/>
</dbReference>
<evidence type="ECO:0000256" key="2">
    <source>
        <dbReference type="ARBA" id="ARBA00022801"/>
    </source>
</evidence>
<evidence type="ECO:0000256" key="3">
    <source>
        <dbReference type="SAM" id="SignalP"/>
    </source>
</evidence>
<dbReference type="OrthoDB" id="426718at2759"/>
<dbReference type="PANTHER" id="PTHR46640:SF1">
    <property type="entry name" value="FUNGAL LIPASE-LIKE DOMAIN-CONTAINING PROTEIN-RELATED"/>
    <property type="match status" value="1"/>
</dbReference>
<dbReference type="Pfam" id="PF01764">
    <property type="entry name" value="Lipase_3"/>
    <property type="match status" value="1"/>
</dbReference>
<dbReference type="InterPro" id="IPR051299">
    <property type="entry name" value="AB_hydrolase_lip/est"/>
</dbReference>
<dbReference type="RefSeq" id="XP_024717482.1">
    <property type="nucleotide sequence ID" value="XM_024866007.1"/>
</dbReference>
<dbReference type="SUPFAM" id="SSF53474">
    <property type="entry name" value="alpha/beta-Hydrolases"/>
    <property type="match status" value="1"/>
</dbReference>
<feature type="signal peptide" evidence="3">
    <location>
        <begin position="1"/>
        <end position="20"/>
    </location>
</feature>
<dbReference type="InterPro" id="IPR002921">
    <property type="entry name" value="Fungal_lipase-type"/>
</dbReference>
<evidence type="ECO:0000313" key="5">
    <source>
        <dbReference type="EMBL" id="PSS09184.1"/>
    </source>
</evidence>
<dbReference type="AlphaFoldDB" id="A0A2T3AS56"/>
<dbReference type="GeneID" id="36574088"/>
<accession>A0A2T3AS56</accession>
<protein>
    <recommendedName>
        <fullName evidence="4">Fungal lipase-type domain-containing protein</fullName>
    </recommendedName>
</protein>
<dbReference type="Gene3D" id="3.40.50.1820">
    <property type="entry name" value="alpha/beta hydrolase"/>
    <property type="match status" value="1"/>
</dbReference>
<dbReference type="GO" id="GO:0006629">
    <property type="term" value="P:lipid metabolic process"/>
    <property type="evidence" value="ECO:0007669"/>
    <property type="project" value="InterPro"/>
</dbReference>
<dbReference type="InParanoid" id="A0A2T3AS56"/>
<keyword evidence="6" id="KW-1185">Reference proteome</keyword>
<evidence type="ECO:0000259" key="4">
    <source>
        <dbReference type="Pfam" id="PF01764"/>
    </source>
</evidence>